<evidence type="ECO:0000259" key="2">
    <source>
        <dbReference type="Pfam" id="PF01266"/>
    </source>
</evidence>
<dbReference type="SUPFAM" id="SSF54373">
    <property type="entry name" value="FAD-linked reductases, C-terminal domain"/>
    <property type="match status" value="1"/>
</dbReference>
<organism evidence="3 4">
    <name type="scientific">Rubritalea tangerina</name>
    <dbReference type="NCBI Taxonomy" id="430798"/>
    <lineage>
        <taxon>Bacteria</taxon>
        <taxon>Pseudomonadati</taxon>
        <taxon>Verrucomicrobiota</taxon>
        <taxon>Verrucomicrobiia</taxon>
        <taxon>Verrucomicrobiales</taxon>
        <taxon>Rubritaleaceae</taxon>
        <taxon>Rubritalea</taxon>
    </lineage>
</organism>
<evidence type="ECO:0000313" key="3">
    <source>
        <dbReference type="EMBL" id="MFD2158445.1"/>
    </source>
</evidence>
<dbReference type="Gene3D" id="3.30.9.10">
    <property type="entry name" value="D-Amino Acid Oxidase, subunit A, domain 2"/>
    <property type="match status" value="1"/>
</dbReference>
<dbReference type="SUPFAM" id="SSF51905">
    <property type="entry name" value="FAD/NAD(P)-binding domain"/>
    <property type="match status" value="1"/>
</dbReference>
<name>A0ABW4Z8X9_9BACT</name>
<evidence type="ECO:0000313" key="4">
    <source>
        <dbReference type="Proteomes" id="UP001597389"/>
    </source>
</evidence>
<sequence length="426" mass="46515">MARLCGYTDGVQKESQRHVVIIGGGVVGLCSAYYAMQEGWRVTVLEREERSEEGCSYGNAGMVVPSHFIPLAAPGMIAKGMRWMLNPESPFYVKPRLSIDLMRWGIAFWRHANEEHTERCKALLAEMSLRSRRLFEELQEGADFGLQKRGLLMLCKTQKALDGEAEVAAMANALGIKAEVCDRKRTAELDPGVEMDVQGSVWFEQDCHLEPNRFMEMLERKVEAGGGEIRYGAQVVGSEREGDKLKAVMLEGGEKVEADAVVVAAGAWSPDLARIFGAQVLMQAGKGYSLTLPHPVQLPELCSIFTEAKVAITPMGQALRFAGTMEVGGNDLSVNPRRVQGIIKSVKEYFPQFDVSHFEGVDAWAGLRPCSPDGLPYIGKLSQYGNVVVATGHAMMGLSLGPVTGQMVADILGGEGVDTRLAVERF</sequence>
<keyword evidence="1 3" id="KW-0560">Oxidoreductase</keyword>
<evidence type="ECO:0000256" key="1">
    <source>
        <dbReference type="ARBA" id="ARBA00023002"/>
    </source>
</evidence>
<dbReference type="EMBL" id="JBHUJB010000025">
    <property type="protein sequence ID" value="MFD2158445.1"/>
    <property type="molecule type" value="Genomic_DNA"/>
</dbReference>
<accession>A0ABW4Z8X9</accession>
<reference evidence="4" key="1">
    <citation type="journal article" date="2019" name="Int. J. Syst. Evol. Microbiol.">
        <title>The Global Catalogue of Microorganisms (GCM) 10K type strain sequencing project: providing services to taxonomists for standard genome sequencing and annotation.</title>
        <authorList>
            <consortium name="The Broad Institute Genomics Platform"/>
            <consortium name="The Broad Institute Genome Sequencing Center for Infectious Disease"/>
            <person name="Wu L."/>
            <person name="Ma J."/>
        </authorList>
    </citation>
    <scope>NUCLEOTIDE SEQUENCE [LARGE SCALE GENOMIC DNA]</scope>
    <source>
        <strain evidence="4">CCUG 57942</strain>
    </source>
</reference>
<gene>
    <name evidence="3" type="ORF">ACFSW8_06005</name>
</gene>
<dbReference type="RefSeq" id="WP_377177709.1">
    <property type="nucleotide sequence ID" value="NZ_JBHUJB010000025.1"/>
</dbReference>
<dbReference type="InterPro" id="IPR036188">
    <property type="entry name" value="FAD/NAD-bd_sf"/>
</dbReference>
<dbReference type="PANTHER" id="PTHR13847:SF289">
    <property type="entry name" value="GLYCINE OXIDASE"/>
    <property type="match status" value="1"/>
</dbReference>
<feature type="domain" description="FAD dependent oxidoreductase" evidence="2">
    <location>
        <begin position="18"/>
        <end position="410"/>
    </location>
</feature>
<comment type="caution">
    <text evidence="3">The sequence shown here is derived from an EMBL/GenBank/DDBJ whole genome shotgun (WGS) entry which is preliminary data.</text>
</comment>
<dbReference type="InterPro" id="IPR006076">
    <property type="entry name" value="FAD-dep_OxRdtase"/>
</dbReference>
<dbReference type="PANTHER" id="PTHR13847">
    <property type="entry name" value="SARCOSINE DEHYDROGENASE-RELATED"/>
    <property type="match status" value="1"/>
</dbReference>
<dbReference type="Gene3D" id="3.50.50.60">
    <property type="entry name" value="FAD/NAD(P)-binding domain"/>
    <property type="match status" value="2"/>
</dbReference>
<dbReference type="EC" id="1.-.-.-" evidence="3"/>
<dbReference type="Proteomes" id="UP001597389">
    <property type="component" value="Unassembled WGS sequence"/>
</dbReference>
<keyword evidence="4" id="KW-1185">Reference proteome</keyword>
<dbReference type="GO" id="GO:0016491">
    <property type="term" value="F:oxidoreductase activity"/>
    <property type="evidence" value="ECO:0007669"/>
    <property type="project" value="UniProtKB-KW"/>
</dbReference>
<proteinExistence type="predicted"/>
<dbReference type="Pfam" id="PF01266">
    <property type="entry name" value="DAO"/>
    <property type="match status" value="1"/>
</dbReference>
<protein>
    <submittedName>
        <fullName evidence="3">NAD(P)/FAD-dependent oxidoreductase</fullName>
        <ecNumber evidence="3">1.-.-.-</ecNumber>
    </submittedName>
</protein>